<evidence type="ECO:0000313" key="5">
    <source>
        <dbReference type="Proteomes" id="UP000037997"/>
    </source>
</evidence>
<name>A0A0N1EA36_9HELI</name>
<dbReference type="EMBL" id="JNUR01000043">
    <property type="protein sequence ID" value="KPH49724.1"/>
    <property type="molecule type" value="Genomic_DNA"/>
</dbReference>
<dbReference type="Proteomes" id="UP000037997">
    <property type="component" value="Unassembled WGS sequence"/>
</dbReference>
<organism evidence="2 5">
    <name type="scientific">Helicobacter pullorum</name>
    <dbReference type="NCBI Taxonomy" id="35818"/>
    <lineage>
        <taxon>Bacteria</taxon>
        <taxon>Pseudomonadati</taxon>
        <taxon>Campylobacterota</taxon>
        <taxon>Epsilonproteobacteria</taxon>
        <taxon>Campylobacterales</taxon>
        <taxon>Helicobacteraceae</taxon>
        <taxon>Helicobacter</taxon>
    </lineage>
</organism>
<dbReference type="Proteomes" id="UP000255269">
    <property type="component" value="Unassembled WGS sequence"/>
</dbReference>
<dbReference type="EMBL" id="UGJF01000001">
    <property type="protein sequence ID" value="STQ88487.1"/>
    <property type="molecule type" value="Genomic_DNA"/>
</dbReference>
<keyword evidence="3" id="KW-0449">Lipoprotein</keyword>
<reference evidence="4 5" key="1">
    <citation type="submission" date="2014-06" db="EMBL/GenBank/DDBJ databases">
        <title>Helicobacter pullorum isolates in fresh chicken meat - phenotypic and genotypic features.</title>
        <authorList>
            <person name="Borges V."/>
            <person name="Santos A."/>
            <person name="Correia C.B."/>
            <person name="Saraiva M."/>
            <person name="Menard A."/>
            <person name="Vieira L."/>
            <person name="Sampaio D.A."/>
            <person name="Gomes J.P."/>
            <person name="Oleastro M."/>
        </authorList>
    </citation>
    <scope>NUCLEOTIDE SEQUENCE [LARGE SCALE GENOMIC DNA]</scope>
    <source>
        <strain evidence="2 5">229334/12</strain>
        <strain evidence="1 4">229336/12</strain>
    </source>
</reference>
<dbReference type="SUPFAM" id="SSF50998">
    <property type="entry name" value="Quinoprotein alcohol dehydrogenase-like"/>
    <property type="match status" value="1"/>
</dbReference>
<dbReference type="Proteomes" id="UP000037800">
    <property type="component" value="Unassembled WGS sequence"/>
</dbReference>
<gene>
    <name evidence="3" type="primary">pgbB</name>
    <name evidence="2" type="ORF">HPU229334_11975</name>
    <name evidence="1" type="ORF">HPU229336_06535</name>
    <name evidence="3" type="ORF">NCTC13156_01327</name>
</gene>
<dbReference type="AlphaFoldDB" id="A0A0N1EA36"/>
<evidence type="ECO:0000313" key="4">
    <source>
        <dbReference type="Proteomes" id="UP000037800"/>
    </source>
</evidence>
<protein>
    <submittedName>
        <fullName evidence="3">Lipoprotein</fullName>
    </submittedName>
</protein>
<dbReference type="RefSeq" id="WP_054195806.1">
    <property type="nucleotide sequence ID" value="NZ_CALUQK010000008.1"/>
</dbReference>
<evidence type="ECO:0000313" key="3">
    <source>
        <dbReference type="EMBL" id="STQ88487.1"/>
    </source>
</evidence>
<dbReference type="InterPro" id="IPR011047">
    <property type="entry name" value="Quinoprotein_ADH-like_sf"/>
</dbReference>
<sequence length="336" mass="37541">MQNNLIKFLIGALLLFLISGCGSKYYFEPKDEEVKDSVAYSDSLPSDIIFITRDGATLANGQFITKYSQIPEATLPKNGRYLGESEKYYLATTNNKELLLIDKETHSQNIIALEGNPISVALDNNLAAIIFDNNSFVLYDLQLGKAMYKQESTPAPTNNTLIASPYFLSDIAIIPTLDGKLVIVDRNNFKMIRNIVVNGDKHFNNVIFLEAINDRMVAATPKRVISVSPNVINTFDANLQDILFFGDQIVLFTTEGEVILTDKDLNEIKRQKFPFAHFTAANHGEKIVILETRGYMITLSNDLSNYEIYSLPNKIDTPAFSGTGKIFVGDEILEVK</sequence>
<dbReference type="STRING" id="35818.HPU229336_06535"/>
<dbReference type="Gene3D" id="2.130.10.10">
    <property type="entry name" value="YVTN repeat-like/Quinoprotein amine dehydrogenase"/>
    <property type="match status" value="1"/>
</dbReference>
<dbReference type="InterPro" id="IPR015943">
    <property type="entry name" value="WD40/YVTN_repeat-like_dom_sf"/>
</dbReference>
<dbReference type="EMBL" id="JNOC01000080">
    <property type="protein sequence ID" value="KPH54786.1"/>
    <property type="molecule type" value="Genomic_DNA"/>
</dbReference>
<reference evidence="3 6" key="2">
    <citation type="submission" date="2018-06" db="EMBL/GenBank/DDBJ databases">
        <authorList>
            <consortium name="Pathogen Informatics"/>
            <person name="Doyle S."/>
        </authorList>
    </citation>
    <scope>NUCLEOTIDE SEQUENCE [LARGE SCALE GENOMIC DNA]</scope>
    <source>
        <strain evidence="3 6">NCTC13156</strain>
    </source>
</reference>
<evidence type="ECO:0000313" key="1">
    <source>
        <dbReference type="EMBL" id="KPH49724.1"/>
    </source>
</evidence>
<dbReference type="PATRIC" id="fig|35818.10.peg.1324"/>
<dbReference type="PROSITE" id="PS51257">
    <property type="entry name" value="PROKAR_LIPOPROTEIN"/>
    <property type="match status" value="1"/>
</dbReference>
<proteinExistence type="predicted"/>
<evidence type="ECO:0000313" key="6">
    <source>
        <dbReference type="Proteomes" id="UP000255269"/>
    </source>
</evidence>
<evidence type="ECO:0000313" key="2">
    <source>
        <dbReference type="EMBL" id="KPH54786.1"/>
    </source>
</evidence>
<accession>A0A0N1EA36</accession>